<evidence type="ECO:0000313" key="8">
    <source>
        <dbReference type="EMBL" id="VDH96452.1"/>
    </source>
</evidence>
<keyword evidence="9" id="KW-1185">Reference proteome</keyword>
<evidence type="ECO:0000256" key="4">
    <source>
        <dbReference type="ARBA" id="ARBA00022852"/>
    </source>
</evidence>
<dbReference type="PANTHER" id="PTHR45742:SF8">
    <property type="entry name" value="FLOCCULATION PROTEIN FLO11"/>
    <property type="match status" value="1"/>
</dbReference>
<comment type="caution">
    <text evidence="8">The sequence shown here is derived from an EMBL/GenBank/DDBJ whole genome shotgun (WGS) entry which is preliminary data.</text>
</comment>
<organism evidence="8 9">
    <name type="scientific">Mytilus galloprovincialis</name>
    <name type="common">Mediterranean mussel</name>
    <dbReference type="NCBI Taxonomy" id="29158"/>
    <lineage>
        <taxon>Eukaryota</taxon>
        <taxon>Metazoa</taxon>
        <taxon>Spiralia</taxon>
        <taxon>Lophotrochozoa</taxon>
        <taxon>Mollusca</taxon>
        <taxon>Bivalvia</taxon>
        <taxon>Autobranchia</taxon>
        <taxon>Pteriomorphia</taxon>
        <taxon>Mytilida</taxon>
        <taxon>Mytiloidea</taxon>
        <taxon>Mytilidae</taxon>
        <taxon>Mytilinae</taxon>
        <taxon>Mytilus</taxon>
    </lineage>
</organism>
<dbReference type="GO" id="GO:0016020">
    <property type="term" value="C:membrane"/>
    <property type="evidence" value="ECO:0007669"/>
    <property type="project" value="UniProtKB-SubCell"/>
</dbReference>
<dbReference type="EMBL" id="UYJE01000787">
    <property type="protein sequence ID" value="VDH96452.1"/>
    <property type="molecule type" value="Genomic_DNA"/>
</dbReference>
<evidence type="ECO:0000256" key="1">
    <source>
        <dbReference type="ARBA" id="ARBA00004370"/>
    </source>
</evidence>
<name>A0A8B6BWZ8_MYTGA</name>
<dbReference type="PANTHER" id="PTHR45742">
    <property type="entry name" value="COMPLEMENT COMPONENT C6"/>
    <property type="match status" value="1"/>
</dbReference>
<dbReference type="GO" id="GO:0031640">
    <property type="term" value="P:killing of cells of another organism"/>
    <property type="evidence" value="ECO:0007669"/>
    <property type="project" value="UniProtKB-KW"/>
</dbReference>
<accession>A0A8B6BWZ8</accession>
<dbReference type="OrthoDB" id="6153340at2759"/>
<dbReference type="InterPro" id="IPR020863">
    <property type="entry name" value="MACPF_CS"/>
</dbReference>
<gene>
    <name evidence="8" type="ORF">MGAL_10B014296</name>
</gene>
<evidence type="ECO:0000256" key="3">
    <source>
        <dbReference type="ARBA" id="ARBA00022525"/>
    </source>
</evidence>
<comment type="subcellular location">
    <subcellularLocation>
        <location evidence="1">Membrane</location>
    </subcellularLocation>
    <subcellularLocation>
        <location evidence="2">Secreted</location>
    </subcellularLocation>
</comment>
<sequence>MNLIGKQQQLIKNAAIKNSGIKQPQAVLDTLVDELQDHDISNQIQKMNFNVGLRTDYRLQECQSSHFKQTFPDVDYAFFGYNILRGYPLADGHDPGFTFPIFKIDYSKGGQSGDCRFSVPHGLIVIPDVSCITSFSSTIVQNKYEFSKSLSTSASVSASGGIGLFSGSFSASAGYRSSTSEVSTGESVFIFSTAKCMYYFSKLILETPPPFTDAFLSWVYKLNNSDAQQDYFGFFETYGTHFPTYILFGARFTYKHRMKSKEYQSKRSSGVNVAVEASVTALFVTVGASFSLDSSQQQKATSFSKSVETETITVGAPPPLNGDPLTWASTVKESPVPMEYKLQNIANLFNEKFMRNIDISIDYDAIGKNIKRFQYKYCNYLHYLGELDSCESLTPGVLLDNSFISSGHFKRRAASSFSECVNICIENIKCEAISICKSCRYLECFMFRHSKEKSAYARHDVDYQSAIFPAKIATILELTGTNIKGNPRSFNRTQSINVQTVCRDICIEDAYCVAYTFCECPNKVERCQLYTENGINGLKGERGSKTYFINSRREIADELASSTSSPGSQKTNQP</sequence>
<evidence type="ECO:0000256" key="6">
    <source>
        <dbReference type="ARBA" id="ARBA00023157"/>
    </source>
</evidence>
<feature type="domain" description="MACPF" evidence="7">
    <location>
        <begin position="58"/>
        <end position="381"/>
    </location>
</feature>
<proteinExistence type="predicted"/>
<dbReference type="GO" id="GO:0005576">
    <property type="term" value="C:extracellular region"/>
    <property type="evidence" value="ECO:0007669"/>
    <property type="project" value="UniProtKB-SubCell"/>
</dbReference>
<dbReference type="PROSITE" id="PS51412">
    <property type="entry name" value="MACPF_2"/>
    <property type="match status" value="1"/>
</dbReference>
<protein>
    <recommendedName>
        <fullName evidence="7">MACPF domain-containing protein</fullName>
    </recommendedName>
</protein>
<dbReference type="Proteomes" id="UP000596742">
    <property type="component" value="Unassembled WGS sequence"/>
</dbReference>
<dbReference type="InterPro" id="IPR020864">
    <property type="entry name" value="MACPF"/>
</dbReference>
<keyword evidence="5" id="KW-0472">Membrane</keyword>
<evidence type="ECO:0000256" key="5">
    <source>
        <dbReference type="ARBA" id="ARBA00023136"/>
    </source>
</evidence>
<dbReference type="SMART" id="SM00457">
    <property type="entry name" value="MACPF"/>
    <property type="match status" value="1"/>
</dbReference>
<evidence type="ECO:0000313" key="9">
    <source>
        <dbReference type="Proteomes" id="UP000596742"/>
    </source>
</evidence>
<keyword evidence="4" id="KW-0204">Cytolysis</keyword>
<evidence type="ECO:0000259" key="7">
    <source>
        <dbReference type="PROSITE" id="PS51412"/>
    </source>
</evidence>
<dbReference type="AlphaFoldDB" id="A0A8B6BWZ8"/>
<reference evidence="8" key="1">
    <citation type="submission" date="2018-11" db="EMBL/GenBank/DDBJ databases">
        <authorList>
            <person name="Alioto T."/>
            <person name="Alioto T."/>
        </authorList>
    </citation>
    <scope>NUCLEOTIDE SEQUENCE</scope>
</reference>
<keyword evidence="3" id="KW-0964">Secreted</keyword>
<dbReference type="Pfam" id="PF01823">
    <property type="entry name" value="MACPF"/>
    <property type="match status" value="1"/>
</dbReference>
<keyword evidence="6" id="KW-1015">Disulfide bond</keyword>
<dbReference type="PROSITE" id="PS00279">
    <property type="entry name" value="MACPF_1"/>
    <property type="match status" value="1"/>
</dbReference>
<evidence type="ECO:0000256" key="2">
    <source>
        <dbReference type="ARBA" id="ARBA00004613"/>
    </source>
</evidence>